<name>A0ACB7T2N8_HYAAI</name>
<reference evidence="1" key="1">
    <citation type="submission" date="2020-05" db="EMBL/GenBank/DDBJ databases">
        <title>Large-scale comparative analyses of tick genomes elucidate their genetic diversity and vector capacities.</title>
        <authorList>
            <person name="Jia N."/>
            <person name="Wang J."/>
            <person name="Shi W."/>
            <person name="Du L."/>
            <person name="Sun Y."/>
            <person name="Zhan W."/>
            <person name="Jiang J."/>
            <person name="Wang Q."/>
            <person name="Zhang B."/>
            <person name="Ji P."/>
            <person name="Sakyi L.B."/>
            <person name="Cui X."/>
            <person name="Yuan T."/>
            <person name="Jiang B."/>
            <person name="Yang W."/>
            <person name="Lam T.T.-Y."/>
            <person name="Chang Q."/>
            <person name="Ding S."/>
            <person name="Wang X."/>
            <person name="Zhu J."/>
            <person name="Ruan X."/>
            <person name="Zhao L."/>
            <person name="Wei J."/>
            <person name="Que T."/>
            <person name="Du C."/>
            <person name="Cheng J."/>
            <person name="Dai P."/>
            <person name="Han X."/>
            <person name="Huang E."/>
            <person name="Gao Y."/>
            <person name="Liu J."/>
            <person name="Shao H."/>
            <person name="Ye R."/>
            <person name="Li L."/>
            <person name="Wei W."/>
            <person name="Wang X."/>
            <person name="Wang C."/>
            <person name="Yang T."/>
            <person name="Huo Q."/>
            <person name="Li W."/>
            <person name="Guo W."/>
            <person name="Chen H."/>
            <person name="Zhou L."/>
            <person name="Ni X."/>
            <person name="Tian J."/>
            <person name="Zhou Y."/>
            <person name="Sheng Y."/>
            <person name="Liu T."/>
            <person name="Pan Y."/>
            <person name="Xia L."/>
            <person name="Li J."/>
            <person name="Zhao F."/>
            <person name="Cao W."/>
        </authorList>
    </citation>
    <scope>NUCLEOTIDE SEQUENCE</scope>
    <source>
        <strain evidence="1">Hyas-2018</strain>
    </source>
</reference>
<dbReference type="Proteomes" id="UP000821845">
    <property type="component" value="Chromosome 11"/>
</dbReference>
<dbReference type="EMBL" id="CM023491">
    <property type="protein sequence ID" value="KAH6941213.1"/>
    <property type="molecule type" value="Genomic_DNA"/>
</dbReference>
<organism evidence="1 2">
    <name type="scientific">Hyalomma asiaticum</name>
    <name type="common">Tick</name>
    <dbReference type="NCBI Taxonomy" id="266040"/>
    <lineage>
        <taxon>Eukaryota</taxon>
        <taxon>Metazoa</taxon>
        <taxon>Ecdysozoa</taxon>
        <taxon>Arthropoda</taxon>
        <taxon>Chelicerata</taxon>
        <taxon>Arachnida</taxon>
        <taxon>Acari</taxon>
        <taxon>Parasitiformes</taxon>
        <taxon>Ixodida</taxon>
        <taxon>Ixodoidea</taxon>
        <taxon>Ixodidae</taxon>
        <taxon>Hyalomminae</taxon>
        <taxon>Hyalomma</taxon>
    </lineage>
</organism>
<protein>
    <submittedName>
        <fullName evidence="1">Uncharacterized protein</fullName>
    </submittedName>
</protein>
<gene>
    <name evidence="1" type="ORF">HPB50_015103</name>
</gene>
<keyword evidence="2" id="KW-1185">Reference proteome</keyword>
<evidence type="ECO:0000313" key="2">
    <source>
        <dbReference type="Proteomes" id="UP000821845"/>
    </source>
</evidence>
<proteinExistence type="predicted"/>
<evidence type="ECO:0000313" key="1">
    <source>
        <dbReference type="EMBL" id="KAH6941213.1"/>
    </source>
</evidence>
<sequence length="120" mass="13752">MVTLIFATCLTHAGALVVPWNATSQLPIDAVRDRRPLQCNQCGYRCSSRSYMRIHARVHTGERPFRCDMCPSAFTDPSNLNRHKRCHTGERPFVCQQCNQNFTQSSSLRTHMLYKHGQVV</sequence>
<comment type="caution">
    <text evidence="1">The sequence shown here is derived from an EMBL/GenBank/DDBJ whole genome shotgun (WGS) entry which is preliminary data.</text>
</comment>
<accession>A0ACB7T2N8</accession>